<feature type="transmembrane region" description="Helical" evidence="7">
    <location>
        <begin position="310"/>
        <end position="340"/>
    </location>
</feature>
<feature type="transmembrane region" description="Helical" evidence="7">
    <location>
        <begin position="212"/>
        <end position="231"/>
    </location>
</feature>
<feature type="transmembrane region" description="Helical" evidence="7">
    <location>
        <begin position="55"/>
        <end position="72"/>
    </location>
</feature>
<dbReference type="STRING" id="1458275.AZ34_17495"/>
<dbReference type="Pfam" id="PF06808">
    <property type="entry name" value="DctM"/>
    <property type="match status" value="1"/>
</dbReference>
<keyword evidence="7" id="KW-0813">Transport</keyword>
<dbReference type="eggNOG" id="COG1593">
    <property type="taxonomic scope" value="Bacteria"/>
</dbReference>
<evidence type="ECO:0000256" key="2">
    <source>
        <dbReference type="ARBA" id="ARBA00022475"/>
    </source>
</evidence>
<evidence type="ECO:0000256" key="1">
    <source>
        <dbReference type="ARBA" id="ARBA00004429"/>
    </source>
</evidence>
<dbReference type="PANTHER" id="PTHR33362">
    <property type="entry name" value="SIALIC ACID TRAP TRANSPORTER PERMEASE PROTEIN SIAT-RELATED"/>
    <property type="match status" value="1"/>
</dbReference>
<feature type="transmembrane region" description="Helical" evidence="7">
    <location>
        <begin position="170"/>
        <end position="191"/>
    </location>
</feature>
<evidence type="ECO:0000256" key="3">
    <source>
        <dbReference type="ARBA" id="ARBA00022519"/>
    </source>
</evidence>
<comment type="function">
    <text evidence="7">Part of the tripartite ATP-independent periplasmic (TRAP) transport system.</text>
</comment>
<comment type="subcellular location">
    <subcellularLocation>
        <location evidence="1 7">Cell inner membrane</location>
        <topology evidence="1 7">Multi-pass membrane protein</topology>
    </subcellularLocation>
</comment>
<evidence type="ECO:0000259" key="8">
    <source>
        <dbReference type="Pfam" id="PF06808"/>
    </source>
</evidence>
<reference evidence="9 10" key="1">
    <citation type="submission" date="2014-02" db="EMBL/GenBank/DDBJ databases">
        <title>Draft Genome of Hylemonella gracilis isolated from the Niagara River.</title>
        <authorList>
            <person name="Pawlowski D.R."/>
            <person name="Koudelka G.B."/>
        </authorList>
    </citation>
    <scope>NUCLEOTIDE SEQUENCE [LARGE SCALE GENOMIC DNA]</scope>
    <source>
        <strain evidence="9 10">Niagara R</strain>
    </source>
</reference>
<dbReference type="PANTHER" id="PTHR33362:SF5">
    <property type="entry name" value="C4-DICARBOXYLATE TRAP TRANSPORTER LARGE PERMEASE PROTEIN DCTM"/>
    <property type="match status" value="1"/>
</dbReference>
<evidence type="ECO:0000256" key="5">
    <source>
        <dbReference type="ARBA" id="ARBA00022989"/>
    </source>
</evidence>
<feature type="transmembrane region" description="Helical" evidence="7">
    <location>
        <begin position="352"/>
        <end position="372"/>
    </location>
</feature>
<keyword evidence="4 7" id="KW-0812">Transmembrane</keyword>
<comment type="similarity">
    <text evidence="7">Belongs to the TRAP transporter large permease family.</text>
</comment>
<feature type="domain" description="TRAP C4-dicarboxylate transport system permease DctM subunit" evidence="8">
    <location>
        <begin position="9"/>
        <end position="413"/>
    </location>
</feature>
<gene>
    <name evidence="9" type="ORF">AZ34_17495</name>
</gene>
<organism evidence="9 10">
    <name type="scientific">Hylemonella gracilis str. Niagara R</name>
    <dbReference type="NCBI Taxonomy" id="1458275"/>
    <lineage>
        <taxon>Bacteria</taxon>
        <taxon>Pseudomonadati</taxon>
        <taxon>Pseudomonadota</taxon>
        <taxon>Betaproteobacteria</taxon>
        <taxon>Burkholderiales</taxon>
        <taxon>Comamonadaceae</taxon>
        <taxon>Hylemonella</taxon>
    </lineage>
</organism>
<evidence type="ECO:0000313" key="9">
    <source>
        <dbReference type="EMBL" id="EYC52682.1"/>
    </source>
</evidence>
<keyword evidence="3 7" id="KW-0997">Cell inner membrane</keyword>
<dbReference type="GO" id="GO:0022857">
    <property type="term" value="F:transmembrane transporter activity"/>
    <property type="evidence" value="ECO:0007669"/>
    <property type="project" value="UniProtKB-UniRule"/>
</dbReference>
<feature type="transmembrane region" description="Helical" evidence="7">
    <location>
        <begin position="268"/>
        <end position="290"/>
    </location>
</feature>
<proteinExistence type="inferred from homology"/>
<dbReference type="InterPro" id="IPR004681">
    <property type="entry name" value="TRAP_DctM"/>
</dbReference>
<evidence type="ECO:0000256" key="4">
    <source>
        <dbReference type="ARBA" id="ARBA00022692"/>
    </source>
</evidence>
<comment type="caution">
    <text evidence="7">Lacks conserved residue(s) required for the propagation of feature annotation.</text>
</comment>
<evidence type="ECO:0000313" key="10">
    <source>
        <dbReference type="Proteomes" id="UP000023268"/>
    </source>
</evidence>
<dbReference type="GO" id="GO:0005886">
    <property type="term" value="C:plasma membrane"/>
    <property type="evidence" value="ECO:0007669"/>
    <property type="project" value="UniProtKB-SubCell"/>
</dbReference>
<dbReference type="NCBIfam" id="TIGR00786">
    <property type="entry name" value="dctM"/>
    <property type="match status" value="1"/>
</dbReference>
<dbReference type="Proteomes" id="UP000023268">
    <property type="component" value="Unassembled WGS sequence"/>
</dbReference>
<evidence type="ECO:0000256" key="7">
    <source>
        <dbReference type="RuleBase" id="RU369079"/>
    </source>
</evidence>
<keyword evidence="6 7" id="KW-0472">Membrane</keyword>
<feature type="transmembrane region" description="Helical" evidence="7">
    <location>
        <begin position="392"/>
        <end position="418"/>
    </location>
</feature>
<comment type="subunit">
    <text evidence="7">The complex comprises the extracytoplasmic solute receptor protein and the two transmembrane proteins.</text>
</comment>
<dbReference type="PIRSF" id="PIRSF006066">
    <property type="entry name" value="HI0050"/>
    <property type="match status" value="1"/>
</dbReference>
<accession>A0A016XM88</accession>
<protein>
    <recommendedName>
        <fullName evidence="7">TRAP transporter large permease protein</fullName>
    </recommendedName>
</protein>
<keyword evidence="5 7" id="KW-1133">Transmembrane helix</keyword>
<sequence length="420" mass="44708">MLAFALGLLILCLLALRQPLLIILLLVSAFLHLAWGRGHLEDILEDMWIGLDKELILAIPMFLLCGEVMTRGSSARRLMRIMAALTRPLPGGLAVACVLSCAVFASISGSAVVTMLAVGSVMVPSMLASGYGRRFTLGAVMAGGTLGIIIPPSIPLLLYGMVTQTSVTDLFLVGVGPGLLLTFVLAAYAVWVNRHMDTQSWDGTEVFASLRAGVWAALMPVILLGGIYTGWFTATESATAALAYALLVETLIHRELRWPALRGLLLDTARLCGALLPLLAVALGIGLFLAEYQLAHGLVGWAQGWISSPWSFLLAANLLLLGVGCLMGTVEAILIFAPLLAPMAQAYGVDPVLFGLIMILNLEIGYLTPPVGLNLIVAMGAFKQPFGLLCRAALPFILLLAGCLALVIWQPWIAMGLLQR</sequence>
<feature type="transmembrane region" description="Helical" evidence="7">
    <location>
        <begin position="135"/>
        <end position="158"/>
    </location>
</feature>
<dbReference type="EMBL" id="JEMG01000001">
    <property type="protein sequence ID" value="EYC52682.1"/>
    <property type="molecule type" value="Genomic_DNA"/>
</dbReference>
<keyword evidence="2" id="KW-1003">Cell membrane</keyword>
<comment type="caution">
    <text evidence="9">The sequence shown here is derived from an EMBL/GenBank/DDBJ whole genome shotgun (WGS) entry which is preliminary data.</text>
</comment>
<name>A0A016XM88_9BURK</name>
<feature type="transmembrane region" description="Helical" evidence="7">
    <location>
        <begin position="84"/>
        <end position="105"/>
    </location>
</feature>
<dbReference type="AlphaFoldDB" id="A0A016XM88"/>
<evidence type="ECO:0000256" key="6">
    <source>
        <dbReference type="ARBA" id="ARBA00023136"/>
    </source>
</evidence>
<dbReference type="InterPro" id="IPR010656">
    <property type="entry name" value="DctM"/>
</dbReference>